<dbReference type="Pfam" id="PF02861">
    <property type="entry name" value="Clp_N"/>
    <property type="match status" value="2"/>
</dbReference>
<keyword evidence="5" id="KW-1185">Reference proteome</keyword>
<dbReference type="InterPro" id="IPR044217">
    <property type="entry name" value="CLPT1/2"/>
</dbReference>
<keyword evidence="4" id="KW-0645">Protease</keyword>
<dbReference type="PANTHER" id="PTHR47016:SF5">
    <property type="entry name" value="CLP DOMAIN SUPERFAMILY PROTEIN"/>
    <property type="match status" value="1"/>
</dbReference>
<organism evidence="4 5">
    <name type="scientific">Streptosporangium carneum</name>
    <dbReference type="NCBI Taxonomy" id="47481"/>
    <lineage>
        <taxon>Bacteria</taxon>
        <taxon>Bacillati</taxon>
        <taxon>Actinomycetota</taxon>
        <taxon>Actinomycetes</taxon>
        <taxon>Streptosporangiales</taxon>
        <taxon>Streptosporangiaceae</taxon>
        <taxon>Streptosporangium</taxon>
    </lineage>
</organism>
<dbReference type="InterPro" id="IPR036628">
    <property type="entry name" value="Clp_N_dom_sf"/>
</dbReference>
<accession>A0A9W6I4V1</accession>
<dbReference type="Gene3D" id="1.10.1780.10">
    <property type="entry name" value="Clp, N-terminal domain"/>
    <property type="match status" value="2"/>
</dbReference>
<dbReference type="AlphaFoldDB" id="A0A9W6I4V1"/>
<evidence type="ECO:0000256" key="2">
    <source>
        <dbReference type="SAM" id="MobiDB-lite"/>
    </source>
</evidence>
<dbReference type="GO" id="GO:0006508">
    <property type="term" value="P:proteolysis"/>
    <property type="evidence" value="ECO:0007669"/>
    <property type="project" value="UniProtKB-KW"/>
</dbReference>
<feature type="region of interest" description="Disordered" evidence="2">
    <location>
        <begin position="101"/>
        <end position="120"/>
    </location>
</feature>
<keyword evidence="1" id="KW-0677">Repeat</keyword>
<dbReference type="RefSeq" id="WP_271220100.1">
    <property type="nucleotide sequence ID" value="NZ_BAAAVD010000030.1"/>
</dbReference>
<comment type="caution">
    <text evidence="4">The sequence shown here is derived from an EMBL/GenBank/DDBJ whole genome shotgun (WGS) entry which is preliminary data.</text>
</comment>
<evidence type="ECO:0000256" key="1">
    <source>
        <dbReference type="PROSITE-ProRule" id="PRU01251"/>
    </source>
</evidence>
<gene>
    <name evidence="4" type="ORF">GCM10017600_51400</name>
</gene>
<dbReference type="GO" id="GO:0008233">
    <property type="term" value="F:peptidase activity"/>
    <property type="evidence" value="ECO:0007669"/>
    <property type="project" value="UniProtKB-KW"/>
</dbReference>
<dbReference type="PROSITE" id="PS51903">
    <property type="entry name" value="CLP_R"/>
    <property type="match status" value="1"/>
</dbReference>
<evidence type="ECO:0000259" key="3">
    <source>
        <dbReference type="PROSITE" id="PS51903"/>
    </source>
</evidence>
<dbReference type="EMBL" id="BSEV01000012">
    <property type="protein sequence ID" value="GLK11733.1"/>
    <property type="molecule type" value="Genomic_DNA"/>
</dbReference>
<keyword evidence="4" id="KW-0378">Hydrolase</keyword>
<feature type="domain" description="Clp R" evidence="3">
    <location>
        <begin position="2"/>
        <end position="187"/>
    </location>
</feature>
<sequence>MFERFHREARQTVVLAQENARRLRHGLIGTEHLLLGLLDQRGTLSARVLGGHGLDYEHAYRAVARLVPRRPGEALDAEALESIGIDLSAIREKVEAAFGPGSLDRAPTTTRRGRLSGRHIPFSPRAKKTLELALREAIALRQKAIHDGHLLLGILRDGGGLASRVIADAGIDPATLRREIVGELGQGPGRAAAS</sequence>
<dbReference type="InterPro" id="IPR004176">
    <property type="entry name" value="Clp_R_N"/>
</dbReference>
<reference evidence="4" key="1">
    <citation type="journal article" date="2014" name="Int. J. Syst. Evol. Microbiol.">
        <title>Complete genome sequence of Corynebacterium casei LMG S-19264T (=DSM 44701T), isolated from a smear-ripened cheese.</title>
        <authorList>
            <consortium name="US DOE Joint Genome Institute (JGI-PGF)"/>
            <person name="Walter F."/>
            <person name="Albersmeier A."/>
            <person name="Kalinowski J."/>
            <person name="Ruckert C."/>
        </authorList>
    </citation>
    <scope>NUCLEOTIDE SEQUENCE</scope>
    <source>
        <strain evidence="4">VKM Ac-2007</strain>
    </source>
</reference>
<proteinExistence type="predicted"/>
<protein>
    <submittedName>
        <fullName evidence="4">Clp protease</fullName>
    </submittedName>
</protein>
<dbReference type="PANTHER" id="PTHR47016">
    <property type="entry name" value="ATP-DEPENDENT CLP PROTEASE ATP-BINDING SUBUNIT CLPT1, CHLOROPLASTIC"/>
    <property type="match status" value="1"/>
</dbReference>
<dbReference type="SUPFAM" id="SSF81923">
    <property type="entry name" value="Double Clp-N motif"/>
    <property type="match status" value="2"/>
</dbReference>
<dbReference type="Proteomes" id="UP001143474">
    <property type="component" value="Unassembled WGS sequence"/>
</dbReference>
<evidence type="ECO:0000313" key="5">
    <source>
        <dbReference type="Proteomes" id="UP001143474"/>
    </source>
</evidence>
<name>A0A9W6I4V1_9ACTN</name>
<reference evidence="4" key="2">
    <citation type="submission" date="2023-01" db="EMBL/GenBank/DDBJ databases">
        <authorList>
            <person name="Sun Q."/>
            <person name="Evtushenko L."/>
        </authorList>
    </citation>
    <scope>NUCLEOTIDE SEQUENCE</scope>
    <source>
        <strain evidence="4">VKM Ac-2007</strain>
    </source>
</reference>
<evidence type="ECO:0000313" key="4">
    <source>
        <dbReference type="EMBL" id="GLK11733.1"/>
    </source>
</evidence>